<dbReference type="Pfam" id="PF04149">
    <property type="entry name" value="DUF397"/>
    <property type="match status" value="1"/>
</dbReference>
<evidence type="ECO:0000259" key="1">
    <source>
        <dbReference type="Pfam" id="PF04149"/>
    </source>
</evidence>
<proteinExistence type="predicted"/>
<gene>
    <name evidence="2" type="ORF">ACFPUY_30560</name>
</gene>
<feature type="domain" description="DUF397" evidence="1">
    <location>
        <begin position="6"/>
        <end position="59"/>
    </location>
</feature>
<evidence type="ECO:0000313" key="3">
    <source>
        <dbReference type="Proteomes" id="UP001596096"/>
    </source>
</evidence>
<evidence type="ECO:0000313" key="2">
    <source>
        <dbReference type="EMBL" id="MFC5819463.1"/>
    </source>
</evidence>
<dbReference type="InterPro" id="IPR007278">
    <property type="entry name" value="DUF397"/>
</dbReference>
<dbReference type="Proteomes" id="UP001596096">
    <property type="component" value="Unassembled WGS sequence"/>
</dbReference>
<sequence length="66" mass="6996">MDLSRAEWRTSSFSGSNGQCVQVAFLDGGDVAVRDSKNAEGPALIFTPGEWRAFVDGAKGGEFDLA</sequence>
<comment type="caution">
    <text evidence="2">The sequence shown here is derived from an EMBL/GenBank/DDBJ whole genome shotgun (WGS) entry which is preliminary data.</text>
</comment>
<name>A0ABW1C1K0_9ACTN</name>
<keyword evidence="3" id="KW-1185">Reference proteome</keyword>
<reference evidence="3" key="1">
    <citation type="journal article" date="2019" name="Int. J. Syst. Evol. Microbiol.">
        <title>The Global Catalogue of Microorganisms (GCM) 10K type strain sequencing project: providing services to taxonomists for standard genome sequencing and annotation.</title>
        <authorList>
            <consortium name="The Broad Institute Genomics Platform"/>
            <consortium name="The Broad Institute Genome Sequencing Center for Infectious Disease"/>
            <person name="Wu L."/>
            <person name="Ma J."/>
        </authorList>
    </citation>
    <scope>NUCLEOTIDE SEQUENCE [LARGE SCALE GENOMIC DNA]</scope>
    <source>
        <strain evidence="3">CGMCC 4.7106</strain>
    </source>
</reference>
<organism evidence="2 3">
    <name type="scientific">Nonomuraea harbinensis</name>
    <dbReference type="NCBI Taxonomy" id="1286938"/>
    <lineage>
        <taxon>Bacteria</taxon>
        <taxon>Bacillati</taxon>
        <taxon>Actinomycetota</taxon>
        <taxon>Actinomycetes</taxon>
        <taxon>Streptosporangiales</taxon>
        <taxon>Streptosporangiaceae</taxon>
        <taxon>Nonomuraea</taxon>
    </lineage>
</organism>
<accession>A0ABW1C1K0</accession>
<dbReference type="RefSeq" id="WP_219545274.1">
    <property type="nucleotide sequence ID" value="NZ_JAHKRN010000014.1"/>
</dbReference>
<protein>
    <submittedName>
        <fullName evidence="2">DUF397 domain-containing protein</fullName>
    </submittedName>
</protein>
<dbReference type="EMBL" id="JBHSNW010000019">
    <property type="protein sequence ID" value="MFC5819463.1"/>
    <property type="molecule type" value="Genomic_DNA"/>
</dbReference>